<evidence type="ECO:0008006" key="3">
    <source>
        <dbReference type="Google" id="ProtNLM"/>
    </source>
</evidence>
<dbReference type="GO" id="GO:0008967">
    <property type="term" value="F:phosphoglycolate phosphatase activity"/>
    <property type="evidence" value="ECO:0007669"/>
    <property type="project" value="TreeGrafter"/>
</dbReference>
<evidence type="ECO:0000313" key="2">
    <source>
        <dbReference type="Proteomes" id="UP001178507"/>
    </source>
</evidence>
<dbReference type="EMBL" id="CAUJNA010000498">
    <property type="protein sequence ID" value="CAJ1377895.1"/>
    <property type="molecule type" value="Genomic_DNA"/>
</dbReference>
<organism evidence="1 2">
    <name type="scientific">Effrenium voratum</name>
    <dbReference type="NCBI Taxonomy" id="2562239"/>
    <lineage>
        <taxon>Eukaryota</taxon>
        <taxon>Sar</taxon>
        <taxon>Alveolata</taxon>
        <taxon>Dinophyceae</taxon>
        <taxon>Suessiales</taxon>
        <taxon>Symbiodiniaceae</taxon>
        <taxon>Effrenium</taxon>
    </lineage>
</organism>
<dbReference type="GO" id="GO:0005829">
    <property type="term" value="C:cytosol"/>
    <property type="evidence" value="ECO:0007669"/>
    <property type="project" value="TreeGrafter"/>
</dbReference>
<dbReference type="PANTHER" id="PTHR43434">
    <property type="entry name" value="PHOSPHOGLYCOLATE PHOSPHATASE"/>
    <property type="match status" value="1"/>
</dbReference>
<dbReference type="AlphaFoldDB" id="A0AA36MRZ5"/>
<gene>
    <name evidence="1" type="ORF">EVOR1521_LOCUS6585</name>
</gene>
<sequence>MWHVPEGRPYPYMVHHLMEQTKVMNVKRVCKVGDSVRDIEEGRNAGCGLVVGVLSGADSFAELMAAGAHVVCERVTDLPVPKRQPLLNNQRLPDFS</sequence>
<comment type="caution">
    <text evidence="1">The sequence shown here is derived from an EMBL/GenBank/DDBJ whole genome shotgun (WGS) entry which is preliminary data.</text>
</comment>
<keyword evidence="2" id="KW-1185">Reference proteome</keyword>
<dbReference type="InterPro" id="IPR050155">
    <property type="entry name" value="HAD-like_hydrolase_sf"/>
</dbReference>
<dbReference type="PANTHER" id="PTHR43434:SF19">
    <property type="entry name" value="PHOSPHONOACETALDEHYDE HYDROLASE"/>
    <property type="match status" value="1"/>
</dbReference>
<dbReference type="Proteomes" id="UP001178507">
    <property type="component" value="Unassembled WGS sequence"/>
</dbReference>
<dbReference type="Gene3D" id="3.40.50.1000">
    <property type="entry name" value="HAD superfamily/HAD-like"/>
    <property type="match status" value="1"/>
</dbReference>
<evidence type="ECO:0000313" key="1">
    <source>
        <dbReference type="EMBL" id="CAJ1377895.1"/>
    </source>
</evidence>
<accession>A0AA36MRZ5</accession>
<reference evidence="1" key="1">
    <citation type="submission" date="2023-08" db="EMBL/GenBank/DDBJ databases">
        <authorList>
            <person name="Chen Y."/>
            <person name="Shah S."/>
            <person name="Dougan E. K."/>
            <person name="Thang M."/>
            <person name="Chan C."/>
        </authorList>
    </citation>
    <scope>NUCLEOTIDE SEQUENCE</scope>
</reference>
<name>A0AA36MRZ5_9DINO</name>
<dbReference type="InterPro" id="IPR023214">
    <property type="entry name" value="HAD_sf"/>
</dbReference>
<dbReference type="GO" id="GO:0006281">
    <property type="term" value="P:DNA repair"/>
    <property type="evidence" value="ECO:0007669"/>
    <property type="project" value="TreeGrafter"/>
</dbReference>
<proteinExistence type="predicted"/>
<dbReference type="Pfam" id="PF13242">
    <property type="entry name" value="Hydrolase_like"/>
    <property type="match status" value="1"/>
</dbReference>
<dbReference type="InterPro" id="IPR036412">
    <property type="entry name" value="HAD-like_sf"/>
</dbReference>
<protein>
    <recommendedName>
        <fullName evidence="3">Phosphonoacetaldehyde hydrolase</fullName>
    </recommendedName>
</protein>
<dbReference type="SUPFAM" id="SSF56784">
    <property type="entry name" value="HAD-like"/>
    <property type="match status" value="1"/>
</dbReference>